<keyword evidence="2" id="KW-1185">Reference proteome</keyword>
<accession>A0A0R1W3D6</accession>
<comment type="caution">
    <text evidence="1">The sequence shown here is derived from an EMBL/GenBank/DDBJ whole genome shotgun (WGS) entry which is preliminary data.</text>
</comment>
<protein>
    <submittedName>
        <fullName evidence="1">Uncharacterized protein</fullName>
    </submittedName>
</protein>
<sequence>MIDFNFRRRYLKSDDDFVITFCASSVLIRAILAVGDLRWPHDLQTFLVFHCTFSDNPVK</sequence>
<dbReference type="Proteomes" id="UP000051315">
    <property type="component" value="Unassembled WGS sequence"/>
</dbReference>
<dbReference type="STRING" id="1423735.FC15_GL001222"/>
<dbReference type="EMBL" id="AZFX01000036">
    <property type="protein sequence ID" value="KRM10619.1"/>
    <property type="molecule type" value="Genomic_DNA"/>
</dbReference>
<evidence type="ECO:0000313" key="2">
    <source>
        <dbReference type="Proteomes" id="UP000051315"/>
    </source>
</evidence>
<dbReference type="AlphaFoldDB" id="A0A0R1W3D6"/>
<evidence type="ECO:0000313" key="1">
    <source>
        <dbReference type="EMBL" id="KRM10619.1"/>
    </source>
</evidence>
<organism evidence="1 2">
    <name type="scientific">Lapidilactobacillus concavus DSM 17758</name>
    <dbReference type="NCBI Taxonomy" id="1423735"/>
    <lineage>
        <taxon>Bacteria</taxon>
        <taxon>Bacillati</taxon>
        <taxon>Bacillota</taxon>
        <taxon>Bacilli</taxon>
        <taxon>Lactobacillales</taxon>
        <taxon>Lactobacillaceae</taxon>
        <taxon>Lapidilactobacillus</taxon>
    </lineage>
</organism>
<reference evidence="1 2" key="1">
    <citation type="journal article" date="2015" name="Genome Announc.">
        <title>Expanding the biotechnology potential of lactobacilli through comparative genomics of 213 strains and associated genera.</title>
        <authorList>
            <person name="Sun Z."/>
            <person name="Harris H.M."/>
            <person name="McCann A."/>
            <person name="Guo C."/>
            <person name="Argimon S."/>
            <person name="Zhang W."/>
            <person name="Yang X."/>
            <person name="Jeffery I.B."/>
            <person name="Cooney J.C."/>
            <person name="Kagawa T.F."/>
            <person name="Liu W."/>
            <person name="Song Y."/>
            <person name="Salvetti E."/>
            <person name="Wrobel A."/>
            <person name="Rasinkangas P."/>
            <person name="Parkhill J."/>
            <person name="Rea M.C."/>
            <person name="O'Sullivan O."/>
            <person name="Ritari J."/>
            <person name="Douillard F.P."/>
            <person name="Paul Ross R."/>
            <person name="Yang R."/>
            <person name="Briner A.E."/>
            <person name="Felis G.E."/>
            <person name="de Vos W.M."/>
            <person name="Barrangou R."/>
            <person name="Klaenhammer T.R."/>
            <person name="Caufield P.W."/>
            <person name="Cui Y."/>
            <person name="Zhang H."/>
            <person name="O'Toole P.W."/>
        </authorList>
    </citation>
    <scope>NUCLEOTIDE SEQUENCE [LARGE SCALE GENOMIC DNA]</scope>
    <source>
        <strain evidence="1 2">DSM 17758</strain>
    </source>
</reference>
<dbReference type="PATRIC" id="fig|1423735.3.peg.1269"/>
<proteinExistence type="predicted"/>
<name>A0A0R1W3D6_9LACO</name>
<gene>
    <name evidence="1" type="ORF">FC15_GL001222</name>
</gene>